<organism evidence="2 3">
    <name type="scientific">Candidatus Roizmanbacteria bacterium GW2011_GWA1_41_13</name>
    <dbReference type="NCBI Taxonomy" id="1618474"/>
    <lineage>
        <taxon>Bacteria</taxon>
        <taxon>Candidatus Roizmaniibacteriota</taxon>
    </lineage>
</organism>
<accession>A0A0G0XTL6</accession>
<dbReference type="InterPro" id="IPR039564">
    <property type="entry name" value="Peptidase_C39-like"/>
</dbReference>
<gene>
    <name evidence="2" type="ORF">UU41_C0043G0019</name>
</gene>
<dbReference type="Pfam" id="PF13529">
    <property type="entry name" value="Peptidase_C39_2"/>
    <property type="match status" value="1"/>
</dbReference>
<evidence type="ECO:0000313" key="2">
    <source>
        <dbReference type="EMBL" id="KKR91222.1"/>
    </source>
</evidence>
<feature type="domain" description="Peptidase C39-like" evidence="1">
    <location>
        <begin position="584"/>
        <end position="717"/>
    </location>
</feature>
<protein>
    <recommendedName>
        <fullName evidence="1">Peptidase C39-like domain-containing protein</fullName>
    </recommendedName>
</protein>
<comment type="caution">
    <text evidence="2">The sequence shown here is derived from an EMBL/GenBank/DDBJ whole genome shotgun (WGS) entry which is preliminary data.</text>
</comment>
<dbReference type="PANTHER" id="PTHR42754:SF1">
    <property type="entry name" value="LIPOPROTEIN"/>
    <property type="match status" value="1"/>
</dbReference>
<sequence>MSSRKKLILLSILILLICNYSNQVRFQVKAWTSDFSINTPISVQAKNETASRVIKSANGEAIIVWRDYDAGNLYAQKLDNGGNLKWQENGIQVGYIPYSIVSDAFDVVGDGGSGVIITWMDKNDQNLPRIYAQRIDGNGNFVWGENGILISTNTPDFAGADRPRVIVGADNMPIFLWEDLIGPTRGMIKKLDENGNELWNKQIGRISGRLTPEISADNNGGAVLVLKEKSILTPYYTLWVRRIDLNGQFTWAPNGVELSDSLSGISRDFFIGNFDNDKYLVIWKEQDINLFAQLLDNSGNKLWSIDGVDLKMKSAAFIVSINEGQNAIVTAAVNSPNGSDIIAQIINPNGQILWNDSSGTIHSQQNLLSTPNAVSDGHGGAILAWSDKGLQTDPNFNKEDNIYAQRFDNQGNKLWGVNDVLISNASSKQLTPSISLVGNSSIVLSWTDYRNGLTNGDIYAQKVNLDGTLGGDATTPTPTPEPTITPIPPEECAQVTEFLLPNFGNEDGNPLRQKDGRWRDEAYGGGYFENSNGEKVFVPFKIDDDGDGELDEDSTEYEGDNKATVQVDNDSDGRYSEDSPETIGKWGCTLTSATMIVNYFAKQQDVNKTFTPSDLNNWSKENYGYSTNGSKPLPDKNNPQYTNWGMLHYNKVSEFAKKEGIKMSVKSTKNTLREEMCQLNSAILGVNNDSDAETDHYIAASGNTQKDGVQTFRIHDPERTTTTTLSESYGSYLQSIVYEPVFPNEKSYLNIRTFSDPAKLFIVDPLGRRSGYDPVTDQSYNEIPDAWYGIEQITADDETHTKQSIRTIYINSPIEGLYQLIITGSETETSGIEIRSKMGSNDEVIEHISENTVNEETNSYEFTVSPDPEKNLQDITRKIDISIDPLLPNDIILYPVGPNWLPVTIYSTPTFDATKLNIDGITFGPNGIEPDRKRRFNKDYNKDKRKDVQIYFKTDKVGIDSDTSELCLQAKDENDQDLEGCDEVQVMNREIK</sequence>
<evidence type="ECO:0000259" key="1">
    <source>
        <dbReference type="Pfam" id="PF13529"/>
    </source>
</evidence>
<reference evidence="2 3" key="1">
    <citation type="journal article" date="2015" name="Nature">
        <title>rRNA introns, odd ribosomes, and small enigmatic genomes across a large radiation of phyla.</title>
        <authorList>
            <person name="Brown C.T."/>
            <person name="Hug L.A."/>
            <person name="Thomas B.C."/>
            <person name="Sharon I."/>
            <person name="Castelle C.J."/>
            <person name="Singh A."/>
            <person name="Wilkins M.J."/>
            <person name="Williams K.H."/>
            <person name="Banfield J.F."/>
        </authorList>
    </citation>
    <scope>NUCLEOTIDE SEQUENCE [LARGE SCALE GENOMIC DNA]</scope>
</reference>
<evidence type="ECO:0000313" key="3">
    <source>
        <dbReference type="Proteomes" id="UP000034961"/>
    </source>
</evidence>
<proteinExistence type="predicted"/>
<dbReference type="PANTHER" id="PTHR42754">
    <property type="entry name" value="ENDOGLUCANASE"/>
    <property type="match status" value="1"/>
</dbReference>
<dbReference type="AlphaFoldDB" id="A0A0G0XTL6"/>
<dbReference type="EMBL" id="LCAN01000043">
    <property type="protein sequence ID" value="KKR91222.1"/>
    <property type="molecule type" value="Genomic_DNA"/>
</dbReference>
<name>A0A0G0XTL6_9BACT</name>
<dbReference type="Proteomes" id="UP000034961">
    <property type="component" value="Unassembled WGS sequence"/>
</dbReference>